<feature type="non-terminal residue" evidence="1">
    <location>
        <position position="237"/>
    </location>
</feature>
<evidence type="ECO:0000313" key="1">
    <source>
        <dbReference type="EMBL" id="GAH03691.1"/>
    </source>
</evidence>
<reference evidence="1" key="1">
    <citation type="journal article" date="2014" name="Front. Microbiol.">
        <title>High frequency of phylogenetically diverse reductive dehalogenase-homologous genes in deep subseafloor sedimentary metagenomes.</title>
        <authorList>
            <person name="Kawai M."/>
            <person name="Futagami T."/>
            <person name="Toyoda A."/>
            <person name="Takaki Y."/>
            <person name="Nishi S."/>
            <person name="Hori S."/>
            <person name="Arai W."/>
            <person name="Tsubouchi T."/>
            <person name="Morono Y."/>
            <person name="Uchiyama I."/>
            <person name="Ito T."/>
            <person name="Fujiyama A."/>
            <person name="Inagaki F."/>
            <person name="Takami H."/>
        </authorList>
    </citation>
    <scope>NUCLEOTIDE SEQUENCE</scope>
    <source>
        <strain evidence="1">Expedition CK06-06</strain>
    </source>
</reference>
<protein>
    <submittedName>
        <fullName evidence="1">Uncharacterized protein</fullName>
    </submittedName>
</protein>
<dbReference type="EMBL" id="BART01024386">
    <property type="protein sequence ID" value="GAH03691.1"/>
    <property type="molecule type" value="Genomic_DNA"/>
</dbReference>
<dbReference type="AlphaFoldDB" id="X1C6H9"/>
<sequence length="237" mass="25860">MKNKDSKNMVLILTAILIMLLSTNTILIKLNAGNQTREVSKRMGVSAAATPCWVGINEGDTYVWSYNNNSAAMYGAWTTDGIVLSIFSNLGVVASFADDMVLYGFMPGNMSHEILSVGDLTEDIEFGSNYMCVPISHAINYSSAAWSGSWDDKTTGTNVWNGLILENATEFVYWHNGLATFFDPWSWQTTSLWVPTNLDWAEVATVANTELAAANATVTVVTDPITLEEIGFKVSVA</sequence>
<comment type="caution">
    <text evidence="1">The sequence shown here is derived from an EMBL/GenBank/DDBJ whole genome shotgun (WGS) entry which is preliminary data.</text>
</comment>
<accession>X1C6H9</accession>
<name>X1C6H9_9ZZZZ</name>
<proteinExistence type="predicted"/>
<organism evidence="1">
    <name type="scientific">marine sediment metagenome</name>
    <dbReference type="NCBI Taxonomy" id="412755"/>
    <lineage>
        <taxon>unclassified sequences</taxon>
        <taxon>metagenomes</taxon>
        <taxon>ecological metagenomes</taxon>
    </lineage>
</organism>
<gene>
    <name evidence="1" type="ORF">S01H4_44066</name>
</gene>